<evidence type="ECO:0000256" key="1">
    <source>
        <dbReference type="SAM" id="Coils"/>
    </source>
</evidence>
<dbReference type="HOGENOM" id="CLU_1658898_0_0_9"/>
<dbReference type="RefSeq" id="WP_012443513.1">
    <property type="nucleotide sequence ID" value="NC_010715.1"/>
</dbReference>
<proteinExistence type="predicted"/>
<dbReference type="EMBL" id="CP001035">
    <property type="protein sequence ID" value="ACB86487.1"/>
    <property type="molecule type" value="Genomic_DNA"/>
</dbReference>
<organism evidence="2 3">
    <name type="scientific">Natranaerobius thermophilus (strain ATCC BAA-1301 / DSM 18059 / JW/NM-WN-LF)</name>
    <dbReference type="NCBI Taxonomy" id="457570"/>
    <lineage>
        <taxon>Bacteria</taxon>
        <taxon>Bacillati</taxon>
        <taxon>Bacillota</taxon>
        <taxon>Clostridia</taxon>
        <taxon>Natranaerobiales</taxon>
        <taxon>Natranaerobiaceae</taxon>
        <taxon>Natranaerobius</taxon>
    </lineage>
</organism>
<evidence type="ECO:0000313" key="2">
    <source>
        <dbReference type="EMBL" id="ACB86487.1"/>
    </source>
</evidence>
<gene>
    <name evidence="2" type="ordered locus">Nther_2942</name>
</gene>
<dbReference type="InParanoid" id="B2A8N8"/>
<feature type="coiled-coil region" evidence="1">
    <location>
        <begin position="1"/>
        <end position="88"/>
    </location>
</feature>
<protein>
    <submittedName>
        <fullName evidence="2">Uncharacterized protein</fullName>
    </submittedName>
</protein>
<dbReference type="AlphaFoldDB" id="B2A8N8"/>
<accession>B2A8N8</accession>
<keyword evidence="1" id="KW-0175">Coiled coil</keyword>
<name>B2A8N8_NATTJ</name>
<dbReference type="KEGG" id="nth:Nther_2942"/>
<dbReference type="Proteomes" id="UP000001683">
    <property type="component" value="Plasmid pNTHE01"/>
</dbReference>
<geneLocation type="plasmid" evidence="2 3">
    <name>pNTHE01</name>
</geneLocation>
<keyword evidence="2" id="KW-0614">Plasmid</keyword>
<reference evidence="2 3" key="1">
    <citation type="submission" date="2008-04" db="EMBL/GenBank/DDBJ databases">
        <title>Complete sequence of plasmid1 of Natranaerobius thermophilus JW/NM-WN-LF.</title>
        <authorList>
            <consortium name="US DOE Joint Genome Institute"/>
            <person name="Copeland A."/>
            <person name="Lucas S."/>
            <person name="Lapidus A."/>
            <person name="Glavina del Rio T."/>
            <person name="Dalin E."/>
            <person name="Tice H."/>
            <person name="Bruce D."/>
            <person name="Goodwin L."/>
            <person name="Pitluck S."/>
            <person name="Chertkov O."/>
            <person name="Brettin T."/>
            <person name="Detter J.C."/>
            <person name="Han C."/>
            <person name="Kuske C.R."/>
            <person name="Schmutz J."/>
            <person name="Larimer F."/>
            <person name="Land M."/>
            <person name="Hauser L."/>
            <person name="Kyrpides N."/>
            <person name="Lykidis A."/>
            <person name="Mesbah N.M."/>
            <person name="Wiegel J."/>
        </authorList>
    </citation>
    <scope>NUCLEOTIDE SEQUENCE [LARGE SCALE GENOMIC DNA]</scope>
    <source>
        <strain evidence="3">ATCC BAA-1301 / DSM 18059 / JW/NM-WN-LF</strain>
        <plasmid evidence="2 3">pNTHE01</plasmid>
    </source>
</reference>
<evidence type="ECO:0000313" key="3">
    <source>
        <dbReference type="Proteomes" id="UP000001683"/>
    </source>
</evidence>
<keyword evidence="3" id="KW-1185">Reference proteome</keyword>
<reference evidence="2 3" key="2">
    <citation type="journal article" date="2011" name="J. Bacteriol.">
        <title>Complete genome sequence of the anaerobic, halophilic alkalithermophile Natranaerobius thermophilus JW/NM-WN-LF.</title>
        <authorList>
            <person name="Zhao B."/>
            <person name="Mesbah N.M."/>
            <person name="Dalin E."/>
            <person name="Goodwin L."/>
            <person name="Nolan M."/>
            <person name="Pitluck S."/>
            <person name="Chertkov O."/>
            <person name="Brettin T.S."/>
            <person name="Han J."/>
            <person name="Larimer F.W."/>
            <person name="Land M.L."/>
            <person name="Hauser L."/>
            <person name="Kyrpides N."/>
            <person name="Wiegel J."/>
        </authorList>
    </citation>
    <scope>NUCLEOTIDE SEQUENCE [LARGE SCALE GENOMIC DNA]</scope>
    <source>
        <strain evidence="3">ATCC BAA-1301 / DSM 18059 / JW/NM-WN-LF</strain>
        <plasmid evidence="2 3">pNTHE01</plasmid>
    </source>
</reference>
<sequence>MDELNQENEQLLQKNRQLEVELSEQESRLNKQLQNQKEIERQKNVELKELRDRLQKTENDCIGYKKAYEKWREKAKELSGEKEEDQGKWHDGMMRLEFKDGYAIGVYMLGISENQKPQDAERFAQMQIEEMQGVKELIGVTWSQGHGWTMIVRFEKNVF</sequence>